<dbReference type="NCBIfam" id="NF005495">
    <property type="entry name" value="PRK07109.1"/>
    <property type="match status" value="1"/>
</dbReference>
<dbReference type="Proteomes" id="UP000244892">
    <property type="component" value="Chromosome"/>
</dbReference>
<evidence type="ECO:0000256" key="2">
    <source>
        <dbReference type="ARBA" id="ARBA00023002"/>
    </source>
</evidence>
<protein>
    <submittedName>
        <fullName evidence="4">Short-chain dehydrogenase</fullName>
    </submittedName>
</protein>
<proteinExistence type="inferred from homology"/>
<dbReference type="OrthoDB" id="9790266at2"/>
<accession>A0A2U8FPW3</accession>
<dbReference type="PRINTS" id="PR00081">
    <property type="entry name" value="GDHRDH"/>
</dbReference>
<name>A0A2U8FPW3_9BURK</name>
<dbReference type="Gene3D" id="3.40.50.720">
    <property type="entry name" value="NAD(P)-binding Rossmann-like Domain"/>
    <property type="match status" value="1"/>
</dbReference>
<dbReference type="Pfam" id="PF00106">
    <property type="entry name" value="adh_short"/>
    <property type="match status" value="1"/>
</dbReference>
<dbReference type="InterPro" id="IPR020904">
    <property type="entry name" value="Sc_DH/Rdtase_CS"/>
</dbReference>
<keyword evidence="2" id="KW-0560">Oxidoreductase</keyword>
<evidence type="ECO:0000256" key="1">
    <source>
        <dbReference type="ARBA" id="ARBA00006484"/>
    </source>
</evidence>
<evidence type="ECO:0000256" key="3">
    <source>
        <dbReference type="RuleBase" id="RU000363"/>
    </source>
</evidence>
<dbReference type="EMBL" id="CP029210">
    <property type="protein sequence ID" value="AWI53102.1"/>
    <property type="molecule type" value="Genomic_DNA"/>
</dbReference>
<keyword evidence="5" id="KW-1185">Reference proteome</keyword>
<dbReference type="InterPro" id="IPR002347">
    <property type="entry name" value="SDR_fam"/>
</dbReference>
<sequence length="321" mass="34335">MKIALKPLDQQVMVITGASSGIGLATALAAAKQGATLVLSCRSRFTLEALVEQIQQAGGHAMAVLADVGERDQVDQIAAQAVARFGRIDTWVNNAGVSIFGRADEVRDDDAERLFRTNFWGVVYGSRAALPYLRQQGGALINIGSEASEAAIPLQALYSASKHAVKGYTDALRIELEADKAPVSVTLIQPTAVDTPFPEHAGNYLDQEPKLPTPMIEPEKVASAILEAATEPTRDVRVGAMAVVNTAMAKVMPTLADMMARMQMGRQQRNEPPRAREGTLYQAGETGLVYGRGNQNAADKDKAMALNVRPHPQTGAGIRPH</sequence>
<comment type="similarity">
    <text evidence="1 3">Belongs to the short-chain dehydrogenases/reductases (SDR) family.</text>
</comment>
<evidence type="ECO:0000313" key="4">
    <source>
        <dbReference type="EMBL" id="AWI53102.1"/>
    </source>
</evidence>
<dbReference type="GO" id="GO:0016020">
    <property type="term" value="C:membrane"/>
    <property type="evidence" value="ECO:0007669"/>
    <property type="project" value="TreeGrafter"/>
</dbReference>
<dbReference type="KEGG" id="aon:DEH84_06385"/>
<dbReference type="AlphaFoldDB" id="A0A2U8FPW3"/>
<evidence type="ECO:0000313" key="5">
    <source>
        <dbReference type="Proteomes" id="UP000244892"/>
    </source>
</evidence>
<reference evidence="4 5" key="1">
    <citation type="submission" date="2018-05" db="EMBL/GenBank/DDBJ databases">
        <title>complete genome sequence of Aquabacterium olei NBRC 110486.</title>
        <authorList>
            <person name="Tang B."/>
            <person name="Chang J."/>
            <person name="Zhang L."/>
            <person name="Yang H."/>
        </authorList>
    </citation>
    <scope>NUCLEOTIDE SEQUENCE [LARGE SCALE GENOMIC DNA]</scope>
    <source>
        <strain evidence="4 5">NBRC 110486</strain>
    </source>
</reference>
<dbReference type="RefSeq" id="WP_109035811.1">
    <property type="nucleotide sequence ID" value="NZ_CP029210.1"/>
</dbReference>
<dbReference type="CDD" id="cd05360">
    <property type="entry name" value="SDR_c3"/>
    <property type="match status" value="1"/>
</dbReference>
<dbReference type="PANTHER" id="PTHR44196:SF1">
    <property type="entry name" value="DEHYDROGENASE_REDUCTASE SDR FAMILY MEMBER 7B"/>
    <property type="match status" value="1"/>
</dbReference>
<dbReference type="PROSITE" id="PS00061">
    <property type="entry name" value="ADH_SHORT"/>
    <property type="match status" value="1"/>
</dbReference>
<dbReference type="SUPFAM" id="SSF51735">
    <property type="entry name" value="NAD(P)-binding Rossmann-fold domains"/>
    <property type="match status" value="1"/>
</dbReference>
<dbReference type="PRINTS" id="PR00080">
    <property type="entry name" value="SDRFAMILY"/>
</dbReference>
<gene>
    <name evidence="4" type="ORF">DEH84_06385</name>
</gene>
<dbReference type="InterPro" id="IPR036291">
    <property type="entry name" value="NAD(P)-bd_dom_sf"/>
</dbReference>
<organism evidence="4 5">
    <name type="scientific">Aquabacterium olei</name>
    <dbReference type="NCBI Taxonomy" id="1296669"/>
    <lineage>
        <taxon>Bacteria</taxon>
        <taxon>Pseudomonadati</taxon>
        <taxon>Pseudomonadota</taxon>
        <taxon>Betaproteobacteria</taxon>
        <taxon>Burkholderiales</taxon>
        <taxon>Aquabacterium</taxon>
    </lineage>
</organism>
<dbReference type="PANTHER" id="PTHR44196">
    <property type="entry name" value="DEHYDROGENASE/REDUCTASE SDR FAMILY MEMBER 7B"/>
    <property type="match status" value="1"/>
</dbReference>
<dbReference type="GO" id="GO:0016491">
    <property type="term" value="F:oxidoreductase activity"/>
    <property type="evidence" value="ECO:0007669"/>
    <property type="project" value="UniProtKB-KW"/>
</dbReference>